<accession>A0A819SJS2</accession>
<reference evidence="1" key="1">
    <citation type="submission" date="2021-02" db="EMBL/GenBank/DDBJ databases">
        <authorList>
            <person name="Nowell W R."/>
        </authorList>
    </citation>
    <scope>NUCLEOTIDE SEQUENCE</scope>
</reference>
<evidence type="ECO:0000313" key="1">
    <source>
        <dbReference type="EMBL" id="CAF4057541.1"/>
    </source>
</evidence>
<dbReference type="Proteomes" id="UP000663842">
    <property type="component" value="Unassembled WGS sequence"/>
</dbReference>
<protein>
    <submittedName>
        <fullName evidence="1">Uncharacterized protein</fullName>
    </submittedName>
</protein>
<comment type="caution">
    <text evidence="1">The sequence shown here is derived from an EMBL/GenBank/DDBJ whole genome shotgun (WGS) entry which is preliminary data.</text>
</comment>
<gene>
    <name evidence="1" type="ORF">UXM345_LOCUS19624</name>
</gene>
<organism evidence="1 2">
    <name type="scientific">Rotaria magnacalcarata</name>
    <dbReference type="NCBI Taxonomy" id="392030"/>
    <lineage>
        <taxon>Eukaryota</taxon>
        <taxon>Metazoa</taxon>
        <taxon>Spiralia</taxon>
        <taxon>Gnathifera</taxon>
        <taxon>Rotifera</taxon>
        <taxon>Eurotatoria</taxon>
        <taxon>Bdelloidea</taxon>
        <taxon>Philodinida</taxon>
        <taxon>Philodinidae</taxon>
        <taxon>Rotaria</taxon>
    </lineage>
</organism>
<dbReference type="EMBL" id="CAJOBF010002815">
    <property type="protein sequence ID" value="CAF4057541.1"/>
    <property type="molecule type" value="Genomic_DNA"/>
</dbReference>
<proteinExistence type="predicted"/>
<name>A0A819SJS2_9BILA</name>
<dbReference type="AlphaFoldDB" id="A0A819SJS2"/>
<sequence>MAPLDAAAAPAEEVGVWKDPVNGADGRWWWWWWNIGGCWSRRDDIIGAKTPRMAEAKDFSNILCGFNFFIFLADNLRL</sequence>
<evidence type="ECO:0000313" key="2">
    <source>
        <dbReference type="Proteomes" id="UP000663842"/>
    </source>
</evidence>